<evidence type="ECO:0000256" key="2">
    <source>
        <dbReference type="SAM" id="SignalP"/>
    </source>
</evidence>
<dbReference type="InterPro" id="IPR009468">
    <property type="entry name" value="DUF1090"/>
</dbReference>
<dbReference type="RefSeq" id="WP_256698326.1">
    <property type="nucleotide sequence ID" value="NZ_JANIES010000001.1"/>
</dbReference>
<name>A0ABT1VFZ7_9GAMM</name>
<keyword evidence="4" id="KW-1185">Reference proteome</keyword>
<comment type="caution">
    <text evidence="3">The sequence shown here is derived from an EMBL/GenBank/DDBJ whole genome shotgun (WGS) entry which is preliminary data.</text>
</comment>
<accession>A0ABT1VFZ7</accession>
<organism evidence="3 4">
    <name type="scientific">Pantoea trifolii</name>
    <dbReference type="NCBI Taxonomy" id="2968030"/>
    <lineage>
        <taxon>Bacteria</taxon>
        <taxon>Pseudomonadati</taxon>
        <taxon>Pseudomonadota</taxon>
        <taxon>Gammaproteobacteria</taxon>
        <taxon>Enterobacterales</taxon>
        <taxon>Erwiniaceae</taxon>
        <taxon>Pantoea</taxon>
    </lineage>
</organism>
<protein>
    <submittedName>
        <fullName evidence="3">DUF1090 domain-containing protein</fullName>
    </submittedName>
</protein>
<proteinExistence type="predicted"/>
<evidence type="ECO:0000313" key="3">
    <source>
        <dbReference type="EMBL" id="MCQ8226437.1"/>
    </source>
</evidence>
<dbReference type="EMBL" id="JANIET010000001">
    <property type="protein sequence ID" value="MCQ8226437.1"/>
    <property type="molecule type" value="Genomic_DNA"/>
</dbReference>
<sequence length="128" mass="14047">MKNTLISLSILFSALTVTSVQAANPVSGCAAKKQDIQQELAMAREHGNPARIAGLEKALREASEHCTDSGLLKARQEKVVEKQLKVQEREQDLQEAQAKGRSDKIAKQQRKLAGAREELKQAQDALTQ</sequence>
<gene>
    <name evidence="3" type="ORF">NQH49_02945</name>
</gene>
<feature type="compositionally biased region" description="Basic and acidic residues" evidence="1">
    <location>
        <begin position="91"/>
        <end position="106"/>
    </location>
</feature>
<evidence type="ECO:0000256" key="1">
    <source>
        <dbReference type="SAM" id="MobiDB-lite"/>
    </source>
</evidence>
<feature type="region of interest" description="Disordered" evidence="1">
    <location>
        <begin position="91"/>
        <end position="128"/>
    </location>
</feature>
<reference evidence="3 4" key="1">
    <citation type="submission" date="2022-07" db="EMBL/GenBank/DDBJ databases">
        <title>Pantoea trifolii sp. nov. isolated from root nodules of Trifolium rubens.</title>
        <authorList>
            <person name="Kalita M."/>
            <person name="Wdowiak-Wrobel S."/>
            <person name="Marek-Kozaczuk M."/>
            <person name="Palusinska-Szysz M."/>
            <person name="Sokolowski W."/>
            <person name="Coutinho T."/>
            <person name="Hlahane L."/>
        </authorList>
    </citation>
    <scope>NUCLEOTIDE SEQUENCE [LARGE SCALE GENOMIC DNA]</scope>
    <source>
        <strain evidence="3 4">MMK2</strain>
    </source>
</reference>
<dbReference type="Pfam" id="PF06476">
    <property type="entry name" value="DUF1090"/>
    <property type="match status" value="1"/>
</dbReference>
<evidence type="ECO:0000313" key="4">
    <source>
        <dbReference type="Proteomes" id="UP001300015"/>
    </source>
</evidence>
<dbReference type="Proteomes" id="UP001300015">
    <property type="component" value="Unassembled WGS sequence"/>
</dbReference>
<feature type="signal peptide" evidence="2">
    <location>
        <begin position="1"/>
        <end position="22"/>
    </location>
</feature>
<keyword evidence="2" id="KW-0732">Signal</keyword>
<feature type="chain" id="PRO_5047293546" evidence="2">
    <location>
        <begin position="23"/>
        <end position="128"/>
    </location>
</feature>